<keyword evidence="7" id="KW-0626">Porin</keyword>
<keyword evidence="4" id="KW-1134">Transmembrane beta strand</keyword>
<dbReference type="Proteomes" id="UP000199119">
    <property type="component" value="Unassembled WGS sequence"/>
</dbReference>
<dbReference type="GO" id="GO:0009279">
    <property type="term" value="C:cell outer membrane"/>
    <property type="evidence" value="ECO:0007669"/>
    <property type="project" value="UniProtKB-SubCell"/>
</dbReference>
<dbReference type="InterPro" id="IPR050286">
    <property type="entry name" value="G_neg_Bact_CarbUptk_Porin"/>
</dbReference>
<sequence>MCECMAKALAARAFLAVASALMIAAAPGAQAAEPAGEWEFSAYLRTGAARASVDGARRGGYSLGLPGQKLRLGNEGDFYGEARLGRSFDLGSGLKLRALWGGALYDPTPTPDNPRYTLKQAFVELQGLPLLPAQAAVWFGRRAWQREHLHIVDTDYLLPDSGQGAGIHGLPLGPGQLGVAYFGKSIQTPEQGVQREVDASRLSVDWSAVPMGERGDLRVQGSLVHARSGAAGERDGHSLSLRHRTSAEMEPRSLRHLTWLQFASGRGALDNGFGSFAGTGGRTARRLVHAVEGQFGPLGGQALAGVERGRSQGASRSDNGWVAGGRISWDVAPHAKLLFEAGHNERRPDDGSPLQRLSKFTFAPALAGKPGINGRPELRLFVTHVRMNGAASSALAMPGGARSVTLVGLQLETWL</sequence>
<reference evidence="12" key="1">
    <citation type="submission" date="2016-10" db="EMBL/GenBank/DDBJ databases">
        <authorList>
            <person name="Varghese N."/>
            <person name="Submissions S."/>
        </authorList>
    </citation>
    <scope>NUCLEOTIDE SEQUENCE [LARGE SCALE GENOMIC DNA]</scope>
    <source>
        <strain evidence="12">DSM 27981</strain>
    </source>
</reference>
<evidence type="ECO:0000256" key="10">
    <source>
        <dbReference type="SAM" id="SignalP"/>
    </source>
</evidence>
<comment type="subcellular location">
    <subcellularLocation>
        <location evidence="1">Cell outer membrane</location>
        <topology evidence="1">Multi-pass membrane protein</topology>
    </subcellularLocation>
</comment>
<feature type="chain" id="PRO_5011492627" evidence="10">
    <location>
        <begin position="32"/>
        <end position="415"/>
    </location>
</feature>
<accession>A0A1I2BZ24</accession>
<protein>
    <submittedName>
        <fullName evidence="11">Maltoporin</fullName>
    </submittedName>
</protein>
<dbReference type="STRING" id="1177982.SAMN04489711_103277"/>
<dbReference type="SUPFAM" id="SSF56935">
    <property type="entry name" value="Porins"/>
    <property type="match status" value="1"/>
</dbReference>
<dbReference type="OrthoDB" id="106611at2"/>
<keyword evidence="12" id="KW-1185">Reference proteome</keyword>
<comment type="similarity">
    <text evidence="2">Belongs to the porin LamB (TC 1.B.3) family.</text>
</comment>
<dbReference type="Pfam" id="PF02264">
    <property type="entry name" value="LamB"/>
    <property type="match status" value="1"/>
</dbReference>
<evidence type="ECO:0000256" key="1">
    <source>
        <dbReference type="ARBA" id="ARBA00004571"/>
    </source>
</evidence>
<proteinExistence type="inferred from homology"/>
<feature type="signal peptide" evidence="10">
    <location>
        <begin position="1"/>
        <end position="31"/>
    </location>
</feature>
<dbReference type="GO" id="GO:0006811">
    <property type="term" value="P:monoatomic ion transport"/>
    <property type="evidence" value="ECO:0007669"/>
    <property type="project" value="UniProtKB-KW"/>
</dbReference>
<keyword evidence="10" id="KW-0732">Signal</keyword>
<evidence type="ECO:0000256" key="7">
    <source>
        <dbReference type="ARBA" id="ARBA00023114"/>
    </source>
</evidence>
<evidence type="ECO:0000256" key="5">
    <source>
        <dbReference type="ARBA" id="ARBA00022692"/>
    </source>
</evidence>
<evidence type="ECO:0000256" key="4">
    <source>
        <dbReference type="ARBA" id="ARBA00022452"/>
    </source>
</evidence>
<keyword evidence="8" id="KW-0472">Membrane</keyword>
<dbReference type="GO" id="GO:0015774">
    <property type="term" value="P:polysaccharide transport"/>
    <property type="evidence" value="ECO:0007669"/>
    <property type="project" value="TreeGrafter"/>
</dbReference>
<gene>
    <name evidence="11" type="ORF">SAMN04489711_103277</name>
</gene>
<dbReference type="PANTHER" id="PTHR38762">
    <property type="entry name" value="CRYPTIC OUTER MEMBRANE PORIN BGLH-RELATED"/>
    <property type="match status" value="1"/>
</dbReference>
<evidence type="ECO:0000256" key="2">
    <source>
        <dbReference type="ARBA" id="ARBA00007055"/>
    </source>
</evidence>
<evidence type="ECO:0000256" key="9">
    <source>
        <dbReference type="ARBA" id="ARBA00023237"/>
    </source>
</evidence>
<name>A0A1I2BZ24_9BURK</name>
<dbReference type="InterPro" id="IPR003192">
    <property type="entry name" value="Porin_LamB"/>
</dbReference>
<dbReference type="GO" id="GO:0015288">
    <property type="term" value="F:porin activity"/>
    <property type="evidence" value="ECO:0007669"/>
    <property type="project" value="UniProtKB-KW"/>
</dbReference>
<keyword evidence="9" id="KW-0998">Cell outer membrane</keyword>
<evidence type="ECO:0000256" key="6">
    <source>
        <dbReference type="ARBA" id="ARBA00023065"/>
    </source>
</evidence>
<dbReference type="InterPro" id="IPR036998">
    <property type="entry name" value="Porin_LamB_sf"/>
</dbReference>
<dbReference type="PANTHER" id="PTHR38762:SF1">
    <property type="entry name" value="CRYPTIC OUTER MEMBRANE PORIN BGLH-RELATED"/>
    <property type="match status" value="1"/>
</dbReference>
<keyword evidence="5" id="KW-0812">Transmembrane</keyword>
<dbReference type="AlphaFoldDB" id="A0A1I2BZ24"/>
<dbReference type="GO" id="GO:0046930">
    <property type="term" value="C:pore complex"/>
    <property type="evidence" value="ECO:0007669"/>
    <property type="project" value="UniProtKB-KW"/>
</dbReference>
<evidence type="ECO:0000313" key="11">
    <source>
        <dbReference type="EMBL" id="SFE61225.1"/>
    </source>
</evidence>
<dbReference type="Gene3D" id="2.40.170.10">
    <property type="entry name" value="Porin, LamB type"/>
    <property type="match status" value="1"/>
</dbReference>
<evidence type="ECO:0000256" key="8">
    <source>
        <dbReference type="ARBA" id="ARBA00023136"/>
    </source>
</evidence>
<evidence type="ECO:0000313" key="12">
    <source>
        <dbReference type="Proteomes" id="UP000199119"/>
    </source>
</evidence>
<keyword evidence="6" id="KW-0406">Ion transport</keyword>
<keyword evidence="3" id="KW-0813">Transport</keyword>
<dbReference type="EMBL" id="FONX01000003">
    <property type="protein sequence ID" value="SFE61225.1"/>
    <property type="molecule type" value="Genomic_DNA"/>
</dbReference>
<organism evidence="11 12">
    <name type="scientific">Paracidovorax wautersii</name>
    <dbReference type="NCBI Taxonomy" id="1177982"/>
    <lineage>
        <taxon>Bacteria</taxon>
        <taxon>Pseudomonadati</taxon>
        <taxon>Pseudomonadota</taxon>
        <taxon>Betaproteobacteria</taxon>
        <taxon>Burkholderiales</taxon>
        <taxon>Comamonadaceae</taxon>
        <taxon>Paracidovorax</taxon>
    </lineage>
</organism>
<evidence type="ECO:0000256" key="3">
    <source>
        <dbReference type="ARBA" id="ARBA00022448"/>
    </source>
</evidence>
<dbReference type="GO" id="GO:0015144">
    <property type="term" value="F:carbohydrate transmembrane transporter activity"/>
    <property type="evidence" value="ECO:0007669"/>
    <property type="project" value="TreeGrafter"/>
</dbReference>